<reference evidence="3" key="1">
    <citation type="journal article" date="2019" name="Int. J. Syst. Evol. Microbiol.">
        <title>The Global Catalogue of Microorganisms (GCM) 10K type strain sequencing project: providing services to taxonomists for standard genome sequencing and annotation.</title>
        <authorList>
            <consortium name="The Broad Institute Genomics Platform"/>
            <consortium name="The Broad Institute Genome Sequencing Center for Infectious Disease"/>
            <person name="Wu L."/>
            <person name="Ma J."/>
        </authorList>
    </citation>
    <scope>NUCLEOTIDE SEQUENCE [LARGE SCALE GENOMIC DNA]</scope>
    <source>
        <strain evidence="3">JCM 17858</strain>
    </source>
</reference>
<feature type="transmembrane region" description="Helical" evidence="1">
    <location>
        <begin position="56"/>
        <end position="76"/>
    </location>
</feature>
<evidence type="ECO:0000313" key="3">
    <source>
        <dbReference type="Proteomes" id="UP001500394"/>
    </source>
</evidence>
<evidence type="ECO:0000313" key="2">
    <source>
        <dbReference type="EMBL" id="GAA4517515.1"/>
    </source>
</evidence>
<feature type="transmembrane region" description="Helical" evidence="1">
    <location>
        <begin position="30"/>
        <end position="50"/>
    </location>
</feature>
<evidence type="ECO:0000256" key="1">
    <source>
        <dbReference type="SAM" id="Phobius"/>
    </source>
</evidence>
<dbReference type="Proteomes" id="UP001500394">
    <property type="component" value="Unassembled WGS sequence"/>
</dbReference>
<gene>
    <name evidence="2" type="ORF">GCM10023173_18130</name>
</gene>
<name>A0ABP8R3S1_9SPHI</name>
<comment type="caution">
    <text evidence="2">The sequence shown here is derived from an EMBL/GenBank/DDBJ whole genome shotgun (WGS) entry which is preliminary data.</text>
</comment>
<accession>A0ABP8R3S1</accession>
<dbReference type="RefSeq" id="WP_345067731.1">
    <property type="nucleotide sequence ID" value="NZ_BAABGR010000023.1"/>
</dbReference>
<keyword evidence="3" id="KW-1185">Reference proteome</keyword>
<dbReference type="EMBL" id="BAABGR010000023">
    <property type="protein sequence ID" value="GAA4517515.1"/>
    <property type="molecule type" value="Genomic_DNA"/>
</dbReference>
<organism evidence="2 3">
    <name type="scientific">Sphingobacterium thermophilum</name>
    <dbReference type="NCBI Taxonomy" id="768534"/>
    <lineage>
        <taxon>Bacteria</taxon>
        <taxon>Pseudomonadati</taxon>
        <taxon>Bacteroidota</taxon>
        <taxon>Sphingobacteriia</taxon>
        <taxon>Sphingobacteriales</taxon>
        <taxon>Sphingobacteriaceae</taxon>
        <taxon>Sphingobacterium</taxon>
    </lineage>
</organism>
<keyword evidence="1" id="KW-0472">Membrane</keyword>
<proteinExistence type="predicted"/>
<evidence type="ECO:0008006" key="4">
    <source>
        <dbReference type="Google" id="ProtNLM"/>
    </source>
</evidence>
<keyword evidence="1" id="KW-1133">Transmembrane helix</keyword>
<protein>
    <recommendedName>
        <fullName evidence="4">TM2 domain</fullName>
    </recommendedName>
</protein>
<sequence length="111" mass="12822">MQTFKLIKGEISFDRDKIIIVDDAKKQKRLTLTSSSMWTIFGIFSVLRYLKTGDQFLLWTGLVIGLGHFFIFVLTLSRTAQSEISLNDVKSVKARQRFNNKFLDINLKTTD</sequence>
<keyword evidence="1" id="KW-0812">Transmembrane</keyword>